<dbReference type="Proteomes" id="UP000183404">
    <property type="component" value="Unassembled WGS sequence"/>
</dbReference>
<keyword evidence="1" id="KW-0378">Hydrolase</keyword>
<dbReference type="InterPro" id="IPR029058">
    <property type="entry name" value="AB_hydrolase_fold"/>
</dbReference>
<sequence length="72" mass="8671">MPIFIISGEEDPVEEYGRLVNRLYGIYKNVGSTLVDIKIYPSKRHEILNEINREEVFEDILNWIKEKVYERR</sequence>
<organism evidence="1 2">
    <name type="scientific">Thermoanaerobacter thermohydrosulfuricus</name>
    <name type="common">Clostridium thermohydrosulfuricum</name>
    <dbReference type="NCBI Taxonomy" id="1516"/>
    <lineage>
        <taxon>Bacteria</taxon>
        <taxon>Bacillati</taxon>
        <taxon>Bacillota</taxon>
        <taxon>Clostridia</taxon>
        <taxon>Thermoanaerobacterales</taxon>
        <taxon>Thermoanaerobacteraceae</taxon>
        <taxon>Thermoanaerobacter</taxon>
    </lineage>
</organism>
<dbReference type="AlphaFoldDB" id="A0A1G7WXX5"/>
<proteinExistence type="predicted"/>
<evidence type="ECO:0000313" key="2">
    <source>
        <dbReference type="Proteomes" id="UP000183404"/>
    </source>
</evidence>
<dbReference type="GO" id="GO:0004177">
    <property type="term" value="F:aminopeptidase activity"/>
    <property type="evidence" value="ECO:0007669"/>
    <property type="project" value="UniProtKB-KW"/>
</dbReference>
<gene>
    <name evidence="1" type="ORF">SAMN04244560_02885</name>
</gene>
<keyword evidence="1" id="KW-0031">Aminopeptidase</keyword>
<dbReference type="SUPFAM" id="SSF53474">
    <property type="entry name" value="alpha/beta-Hydrolases"/>
    <property type="match status" value="1"/>
</dbReference>
<dbReference type="EMBL" id="FNBS01000138">
    <property type="protein sequence ID" value="SDG76779.1"/>
    <property type="molecule type" value="Genomic_DNA"/>
</dbReference>
<dbReference type="Gene3D" id="3.40.50.1820">
    <property type="entry name" value="alpha/beta hydrolase"/>
    <property type="match status" value="1"/>
</dbReference>
<reference evidence="1 2" key="1">
    <citation type="submission" date="2016-10" db="EMBL/GenBank/DDBJ databases">
        <authorList>
            <person name="de Groot N.N."/>
        </authorList>
    </citation>
    <scope>NUCLEOTIDE SEQUENCE [LARGE SCALE GENOMIC DNA]</scope>
    <source>
        <strain evidence="1 2">DSM 569</strain>
    </source>
</reference>
<protein>
    <submittedName>
        <fullName evidence="1">Serine aminopeptidase, S33</fullName>
    </submittedName>
</protein>
<evidence type="ECO:0000313" key="1">
    <source>
        <dbReference type="EMBL" id="SDG76779.1"/>
    </source>
</evidence>
<name>A0A1G7WXX5_THETY</name>
<accession>A0A1G7WXX5</accession>
<keyword evidence="1" id="KW-0645">Protease</keyword>